<evidence type="ECO:0000313" key="2">
    <source>
        <dbReference type="Proteomes" id="UP000498740"/>
    </source>
</evidence>
<dbReference type="Proteomes" id="UP000498740">
    <property type="component" value="Unassembled WGS sequence"/>
</dbReference>
<evidence type="ECO:0000313" key="1">
    <source>
        <dbReference type="EMBL" id="GFN06037.1"/>
    </source>
</evidence>
<gene>
    <name evidence="1" type="ORF">Smic_45930</name>
</gene>
<dbReference type="AlphaFoldDB" id="A0A7J0CWB1"/>
<reference evidence="1 2" key="1">
    <citation type="submission" date="2020-05" db="EMBL/GenBank/DDBJ databases">
        <title>Whole genome shotgun sequence of Streptomyces microflavus NBRC 13062.</title>
        <authorList>
            <person name="Komaki H."/>
            <person name="Tamura T."/>
        </authorList>
    </citation>
    <scope>NUCLEOTIDE SEQUENCE [LARGE SCALE GENOMIC DNA]</scope>
    <source>
        <strain evidence="1 2">NBRC 13062</strain>
    </source>
</reference>
<sequence length="70" mass="7529">MAWPFSSWRPHPVRLTNPYSNVRVELLMPERSTRSVAADSGAEEAPAGTPILAGESVREPMTPIAAACPP</sequence>
<dbReference type="EMBL" id="BLWD01000001">
    <property type="protein sequence ID" value="GFN06037.1"/>
    <property type="molecule type" value="Genomic_DNA"/>
</dbReference>
<organism evidence="1 2">
    <name type="scientific">Streptomyces microflavus</name>
    <name type="common">Streptomyces lipmanii</name>
    <dbReference type="NCBI Taxonomy" id="1919"/>
    <lineage>
        <taxon>Bacteria</taxon>
        <taxon>Bacillati</taxon>
        <taxon>Actinomycetota</taxon>
        <taxon>Actinomycetes</taxon>
        <taxon>Kitasatosporales</taxon>
        <taxon>Streptomycetaceae</taxon>
        <taxon>Streptomyces</taxon>
    </lineage>
</organism>
<accession>A0A7J0CWB1</accession>
<protein>
    <submittedName>
        <fullName evidence="1">Uncharacterized protein</fullName>
    </submittedName>
</protein>
<name>A0A7J0CWB1_STRMI</name>
<comment type="caution">
    <text evidence="1">The sequence shown here is derived from an EMBL/GenBank/DDBJ whole genome shotgun (WGS) entry which is preliminary data.</text>
</comment>
<proteinExistence type="predicted"/>